<evidence type="ECO:0000259" key="4">
    <source>
        <dbReference type="Pfam" id="PF03358"/>
    </source>
</evidence>
<keyword evidence="2" id="KW-0288">FMN</keyword>
<keyword evidence="1" id="KW-0285">Flavoprotein</keyword>
<evidence type="ECO:0000313" key="6">
    <source>
        <dbReference type="Proteomes" id="UP000011728"/>
    </source>
</evidence>
<keyword evidence="3" id="KW-1133">Transmembrane helix</keyword>
<evidence type="ECO:0000313" key="5">
    <source>
        <dbReference type="EMBL" id="AGF56918.1"/>
    </source>
</evidence>
<organism evidence="5 6">
    <name type="scientific">Clostridium saccharoperbutylacetonicum N1-4(HMT)</name>
    <dbReference type="NCBI Taxonomy" id="931276"/>
    <lineage>
        <taxon>Bacteria</taxon>
        <taxon>Bacillati</taxon>
        <taxon>Bacillota</taxon>
        <taxon>Clostridia</taxon>
        <taxon>Eubacteriales</taxon>
        <taxon>Clostridiaceae</taxon>
        <taxon>Clostridium</taxon>
    </lineage>
</organism>
<feature type="domain" description="NADPH-dependent FMN reductase-like" evidence="4">
    <location>
        <begin position="1"/>
        <end position="129"/>
    </location>
</feature>
<dbReference type="Pfam" id="PF03358">
    <property type="entry name" value="FMN_red"/>
    <property type="match status" value="1"/>
</dbReference>
<feature type="transmembrane region" description="Helical" evidence="3">
    <location>
        <begin position="120"/>
        <end position="146"/>
    </location>
</feature>
<dbReference type="Proteomes" id="UP000011728">
    <property type="component" value="Chromosome"/>
</dbReference>
<dbReference type="KEGG" id="csr:Cspa_c31570"/>
<protein>
    <submittedName>
        <fullName evidence="5">Multimeric flavodoxin WrbA</fullName>
    </submittedName>
</protein>
<name>M1MKX1_9CLOT</name>
<dbReference type="EMBL" id="CP004121">
    <property type="protein sequence ID" value="AGF56918.1"/>
    <property type="molecule type" value="Genomic_DNA"/>
</dbReference>
<dbReference type="InterPro" id="IPR005025">
    <property type="entry name" value="FMN_Rdtase-like_dom"/>
</dbReference>
<gene>
    <name evidence="5" type="ORF">Cspa_c31570</name>
</gene>
<keyword evidence="3" id="KW-0812">Transmembrane</keyword>
<evidence type="ECO:0000256" key="1">
    <source>
        <dbReference type="ARBA" id="ARBA00022630"/>
    </source>
</evidence>
<dbReference type="SUPFAM" id="SSF52218">
    <property type="entry name" value="Flavoproteins"/>
    <property type="match status" value="1"/>
</dbReference>
<evidence type="ECO:0000256" key="3">
    <source>
        <dbReference type="SAM" id="Phobius"/>
    </source>
</evidence>
<accession>M1MKX1</accession>
<reference evidence="5 6" key="1">
    <citation type="submission" date="2013-02" db="EMBL/GenBank/DDBJ databases">
        <title>Genome sequence of Clostridium saccharoperbutylacetonicum N1-4(HMT).</title>
        <authorList>
            <person name="Poehlein A."/>
            <person name="Daniel R."/>
        </authorList>
    </citation>
    <scope>NUCLEOTIDE SEQUENCE [LARGE SCALE GENOMIC DNA]</scope>
    <source>
        <strain evidence="6">N1-4(HMT)</strain>
    </source>
</reference>
<keyword evidence="3" id="KW-0472">Membrane</keyword>
<dbReference type="HOGENOM" id="CLU_050993_1_0_9"/>
<sequence length="254" mass="29095">MNILAIIGSPRINGNTYKTVKLIEQKLVEKNNTIEFEYVQLSKADINTCKGCFICIEKGEENCPLKDDRNDLEFKMKQSDAVIFGSPVYTYNVSWIMKNFLDRFAYRCHRPDFHGKKAMVVISTAAVGLGVVGSILSFIIGTMGFITCAKVGLTYAPMHERDNIKSMKEMKKLNKQVDLFYSKIINTEVIKPSFIKLLTFKMQQRAFSKAPQSSADFEFWSDKGWLDSKENYYYKVHMGKIKNSIVSLISRILK</sequence>
<dbReference type="AlphaFoldDB" id="M1MKX1"/>
<dbReference type="eggNOG" id="COG0655">
    <property type="taxonomic scope" value="Bacteria"/>
</dbReference>
<dbReference type="InterPro" id="IPR029039">
    <property type="entry name" value="Flavoprotein-like_sf"/>
</dbReference>
<keyword evidence="6" id="KW-1185">Reference proteome</keyword>
<proteinExistence type="predicted"/>
<dbReference type="OrthoDB" id="3789967at2"/>
<evidence type="ECO:0000256" key="2">
    <source>
        <dbReference type="ARBA" id="ARBA00022643"/>
    </source>
</evidence>
<dbReference type="PANTHER" id="PTHR43278:SF2">
    <property type="entry name" value="IRON-SULFUR FLAVOPROTEIN"/>
    <property type="match status" value="1"/>
</dbReference>
<dbReference type="STRING" id="36745.CLSAP_29590"/>
<dbReference type="PANTHER" id="PTHR43278">
    <property type="entry name" value="NAD(P)H-DEPENDENT FMN-CONTAINING OXIDOREDUCTASE YWQN-RELATED"/>
    <property type="match status" value="1"/>
</dbReference>
<dbReference type="Gene3D" id="3.40.50.360">
    <property type="match status" value="1"/>
</dbReference>
<dbReference type="RefSeq" id="WP_015393236.1">
    <property type="nucleotide sequence ID" value="NC_020291.1"/>
</dbReference>
<dbReference type="InterPro" id="IPR051796">
    <property type="entry name" value="ISF_SsuE-like"/>
</dbReference>
<dbReference type="PATRIC" id="fig|931276.5.peg.3180"/>
<dbReference type="GO" id="GO:0016491">
    <property type="term" value="F:oxidoreductase activity"/>
    <property type="evidence" value="ECO:0007669"/>
    <property type="project" value="InterPro"/>
</dbReference>